<feature type="domain" description="Urease accessory protein UreH-like transmembrane" evidence="2">
    <location>
        <begin position="12"/>
        <end position="219"/>
    </location>
</feature>
<reference evidence="3 4" key="1">
    <citation type="submission" date="2017-08" db="EMBL/GenBank/DDBJ databases">
        <title>Halovibrio sewagensis sp. nov., isolated from wastewater of high salinity.</title>
        <authorList>
            <person name="Dong X."/>
            <person name="Zhang G."/>
        </authorList>
    </citation>
    <scope>NUCLEOTIDE SEQUENCE [LARGE SCALE GENOMIC DNA]</scope>
    <source>
        <strain evidence="3 4">YL5-2</strain>
    </source>
</reference>
<feature type="transmembrane region" description="Helical" evidence="1">
    <location>
        <begin position="84"/>
        <end position="107"/>
    </location>
</feature>
<keyword evidence="1" id="KW-1133">Transmembrane helix</keyword>
<dbReference type="RefSeq" id="WP_095616999.1">
    <property type="nucleotide sequence ID" value="NZ_NSKD01000002.1"/>
</dbReference>
<evidence type="ECO:0000259" key="2">
    <source>
        <dbReference type="Pfam" id="PF13386"/>
    </source>
</evidence>
<gene>
    <name evidence="3" type="ORF">CK501_06910</name>
</gene>
<dbReference type="Pfam" id="PF13386">
    <property type="entry name" value="DsbD_2"/>
    <property type="match status" value="1"/>
</dbReference>
<evidence type="ECO:0000313" key="3">
    <source>
        <dbReference type="EMBL" id="PAU81275.1"/>
    </source>
</evidence>
<name>A0A2A2F9K9_9GAMM</name>
<keyword evidence="1" id="KW-0472">Membrane</keyword>
<proteinExistence type="predicted"/>
<dbReference type="InterPro" id="IPR039447">
    <property type="entry name" value="UreH-like_TM_dom"/>
</dbReference>
<dbReference type="Proteomes" id="UP000218896">
    <property type="component" value="Unassembled WGS sequence"/>
</dbReference>
<feature type="transmembrane region" description="Helical" evidence="1">
    <location>
        <begin position="140"/>
        <end position="163"/>
    </location>
</feature>
<keyword evidence="4" id="KW-1185">Reference proteome</keyword>
<dbReference type="PANTHER" id="PTHR42208:SF1">
    <property type="entry name" value="HEAVY METAL TRANSPORTER"/>
    <property type="match status" value="1"/>
</dbReference>
<dbReference type="EMBL" id="NSKD01000002">
    <property type="protein sequence ID" value="PAU81275.1"/>
    <property type="molecule type" value="Genomic_DNA"/>
</dbReference>
<comment type="caution">
    <text evidence="3">The sequence shown here is derived from an EMBL/GenBank/DDBJ whole genome shotgun (WGS) entry which is preliminary data.</text>
</comment>
<dbReference type="OrthoDB" id="9798690at2"/>
<organism evidence="3 4">
    <name type="scientific">Halovibrio salipaludis</name>
    <dbReference type="NCBI Taxonomy" id="2032626"/>
    <lineage>
        <taxon>Bacteria</taxon>
        <taxon>Pseudomonadati</taxon>
        <taxon>Pseudomonadota</taxon>
        <taxon>Gammaproteobacteria</taxon>
        <taxon>Oceanospirillales</taxon>
        <taxon>Halomonadaceae</taxon>
        <taxon>Halovibrio</taxon>
    </lineage>
</organism>
<protein>
    <submittedName>
        <fullName evidence="3">Cytochrome biogenesis protein</fullName>
    </submittedName>
</protein>
<dbReference type="AlphaFoldDB" id="A0A2A2F9K9"/>
<evidence type="ECO:0000313" key="4">
    <source>
        <dbReference type="Proteomes" id="UP000218896"/>
    </source>
</evidence>
<sequence>MTDALITTLGSAFLIGFLGSTHCLGMCGGIASSLSLALPVGPGYRRRQLSLLAGYNLGRILSYSLIGLIAGLPGALLTEGVPGAGMVLRTLAGVVLILLGLAVGQWWQGIMSLERIGAPLWQRLSPLTQRFMPVDRLSRALPLGLLWGWLPCGLVYSTLAWALTQGDAVLSGLLMFSFGLGTVPAMVATGLLASRITRLRQSTAFRRVTGLALIVFGLWTIPWIQHLILSH</sequence>
<keyword evidence="1" id="KW-0812">Transmembrane</keyword>
<accession>A0A2A2F9K9</accession>
<feature type="transmembrane region" description="Helical" evidence="1">
    <location>
        <begin position="169"/>
        <end position="192"/>
    </location>
</feature>
<feature type="transmembrane region" description="Helical" evidence="1">
    <location>
        <begin position="204"/>
        <end position="224"/>
    </location>
</feature>
<dbReference type="PANTHER" id="PTHR42208">
    <property type="entry name" value="HEAVY METAL TRANSPORTER-RELATED"/>
    <property type="match status" value="1"/>
</dbReference>
<evidence type="ECO:0000256" key="1">
    <source>
        <dbReference type="SAM" id="Phobius"/>
    </source>
</evidence>
<feature type="transmembrane region" description="Helical" evidence="1">
    <location>
        <begin position="12"/>
        <end position="39"/>
    </location>
</feature>
<feature type="transmembrane region" description="Helical" evidence="1">
    <location>
        <begin position="60"/>
        <end position="78"/>
    </location>
</feature>